<sequence>MARLVNNFTVSCREIINNELVKVDYISTRPENCNCDFRINIFYCKGEQIYRIATWILLIYSIILGCVSMYILYYRFCKVGQSIFFQPSKRRGILRPRPQETFHLICCTYNTLQATHHLIKLFDGYSNTLWAELYLDITKLVTYALATLYPISIIYSTPTVDLTTMRWTPNKYLIDIVGFSLMIFPFIINIPIAFYTGYYADNNDIKMADYFFKLHYIMWSFWCSVLLGILLIFWYKLINILNKHMKLINNRRNRTNIGDIWKLKKLKRVVRNLTIVVFSFGSIFLLHFIFDLLRALCYKSFTIHNFELNVGSMLFAYYVIPISLNIAQFTMIYHMLRTTQESQNIATPLRVFRKSGTPDSSTVESSQVLHSSNDNITSNSIVNNECHLCDQVNKSDKQLFRYEDYSNNSRFSNKYSINSITTTFGQSSVSLGDMHSSSEIYITSDVFNQRDLINSNEESNIDERKPNMDDDDPCYTYNHDRKEWLAEKPKRVPLKR</sequence>
<feature type="transmembrane region" description="Helical" evidence="1">
    <location>
        <begin position="52"/>
        <end position="73"/>
    </location>
</feature>
<protein>
    <submittedName>
        <fullName evidence="2">13606_t:CDS:1</fullName>
    </submittedName>
</protein>
<proteinExistence type="predicted"/>
<dbReference type="Proteomes" id="UP000789570">
    <property type="component" value="Unassembled WGS sequence"/>
</dbReference>
<keyword evidence="3" id="KW-1185">Reference proteome</keyword>
<feature type="transmembrane region" description="Helical" evidence="1">
    <location>
        <begin position="310"/>
        <end position="333"/>
    </location>
</feature>
<gene>
    <name evidence="2" type="ORF">FCALED_LOCUS899</name>
</gene>
<reference evidence="2" key="1">
    <citation type="submission" date="2021-06" db="EMBL/GenBank/DDBJ databases">
        <authorList>
            <person name="Kallberg Y."/>
            <person name="Tangrot J."/>
            <person name="Rosling A."/>
        </authorList>
    </citation>
    <scope>NUCLEOTIDE SEQUENCE</scope>
    <source>
        <strain evidence="2">UK204</strain>
    </source>
</reference>
<evidence type="ECO:0000256" key="1">
    <source>
        <dbReference type="SAM" id="Phobius"/>
    </source>
</evidence>
<dbReference type="OrthoDB" id="2131431at2759"/>
<dbReference type="EMBL" id="CAJVPQ010000105">
    <property type="protein sequence ID" value="CAG8445995.1"/>
    <property type="molecule type" value="Genomic_DNA"/>
</dbReference>
<keyword evidence="1" id="KW-0812">Transmembrane</keyword>
<dbReference type="AlphaFoldDB" id="A0A9N8V7N9"/>
<keyword evidence="1" id="KW-0472">Membrane</keyword>
<evidence type="ECO:0000313" key="2">
    <source>
        <dbReference type="EMBL" id="CAG8445995.1"/>
    </source>
</evidence>
<feature type="transmembrane region" description="Helical" evidence="1">
    <location>
        <begin position="216"/>
        <end position="237"/>
    </location>
</feature>
<organism evidence="2 3">
    <name type="scientific">Funneliformis caledonium</name>
    <dbReference type="NCBI Taxonomy" id="1117310"/>
    <lineage>
        <taxon>Eukaryota</taxon>
        <taxon>Fungi</taxon>
        <taxon>Fungi incertae sedis</taxon>
        <taxon>Mucoromycota</taxon>
        <taxon>Glomeromycotina</taxon>
        <taxon>Glomeromycetes</taxon>
        <taxon>Glomerales</taxon>
        <taxon>Glomeraceae</taxon>
        <taxon>Funneliformis</taxon>
    </lineage>
</organism>
<feature type="transmembrane region" description="Helical" evidence="1">
    <location>
        <begin position="269"/>
        <end position="290"/>
    </location>
</feature>
<feature type="transmembrane region" description="Helical" evidence="1">
    <location>
        <begin position="172"/>
        <end position="196"/>
    </location>
</feature>
<name>A0A9N8V7N9_9GLOM</name>
<dbReference type="SUPFAM" id="SSF81321">
    <property type="entry name" value="Family A G protein-coupled receptor-like"/>
    <property type="match status" value="1"/>
</dbReference>
<accession>A0A9N8V7N9</accession>
<evidence type="ECO:0000313" key="3">
    <source>
        <dbReference type="Proteomes" id="UP000789570"/>
    </source>
</evidence>
<dbReference type="Gene3D" id="1.20.1070.10">
    <property type="entry name" value="Rhodopsin 7-helix transmembrane proteins"/>
    <property type="match status" value="1"/>
</dbReference>
<comment type="caution">
    <text evidence="2">The sequence shown here is derived from an EMBL/GenBank/DDBJ whole genome shotgun (WGS) entry which is preliminary data.</text>
</comment>
<keyword evidence="1" id="KW-1133">Transmembrane helix</keyword>